<evidence type="ECO:0000313" key="5">
    <source>
        <dbReference type="Proteomes" id="UP000694892"/>
    </source>
</evidence>
<organism evidence="4 5">
    <name type="scientific">Xenopus laevis</name>
    <name type="common">African clawed frog</name>
    <dbReference type="NCBI Taxonomy" id="8355"/>
    <lineage>
        <taxon>Eukaryota</taxon>
        <taxon>Metazoa</taxon>
        <taxon>Chordata</taxon>
        <taxon>Craniata</taxon>
        <taxon>Vertebrata</taxon>
        <taxon>Euteleostomi</taxon>
        <taxon>Amphibia</taxon>
        <taxon>Batrachia</taxon>
        <taxon>Anura</taxon>
        <taxon>Pipoidea</taxon>
        <taxon>Pipidae</taxon>
        <taxon>Xenopodinae</taxon>
        <taxon>Xenopus</taxon>
        <taxon>Xenopus</taxon>
    </lineage>
</organism>
<feature type="region of interest" description="Disordered" evidence="2">
    <location>
        <begin position="111"/>
        <end position="147"/>
    </location>
</feature>
<dbReference type="GO" id="GO:0005615">
    <property type="term" value="C:extracellular space"/>
    <property type="evidence" value="ECO:0007669"/>
    <property type="project" value="TreeGrafter"/>
</dbReference>
<feature type="domain" description="Fibrinogen C-terminal" evidence="3">
    <location>
        <begin position="152"/>
        <end position="370"/>
    </location>
</feature>
<evidence type="ECO:0000313" key="4">
    <source>
        <dbReference type="EMBL" id="OCT73836.1"/>
    </source>
</evidence>
<dbReference type="SMART" id="SM00186">
    <property type="entry name" value="FBG"/>
    <property type="match status" value="1"/>
</dbReference>
<dbReference type="GO" id="GO:0001867">
    <property type="term" value="P:complement activation, lectin pathway"/>
    <property type="evidence" value="ECO:0007669"/>
    <property type="project" value="TreeGrafter"/>
</dbReference>
<dbReference type="Pfam" id="PF00147">
    <property type="entry name" value="Fibrinogen_C"/>
    <property type="match status" value="1"/>
</dbReference>
<proteinExistence type="predicted"/>
<name>A0A974CJJ8_XENLA</name>
<dbReference type="InterPro" id="IPR020837">
    <property type="entry name" value="Fibrinogen_CS"/>
</dbReference>
<dbReference type="SUPFAM" id="SSF56496">
    <property type="entry name" value="Fibrinogen C-terminal domain-like"/>
    <property type="match status" value="1"/>
</dbReference>
<dbReference type="InterPro" id="IPR036056">
    <property type="entry name" value="Fibrinogen-like_C"/>
</dbReference>
<dbReference type="NCBIfam" id="NF040941">
    <property type="entry name" value="GGGWT_bact"/>
    <property type="match status" value="1"/>
</dbReference>
<dbReference type="CDD" id="cd00087">
    <property type="entry name" value="FReD"/>
    <property type="match status" value="1"/>
</dbReference>
<dbReference type="AlphaFoldDB" id="A0A974CJJ8"/>
<dbReference type="PANTHER" id="PTHR19143">
    <property type="entry name" value="FIBRINOGEN/TENASCIN/ANGIOPOEITIN"/>
    <property type="match status" value="1"/>
</dbReference>
<dbReference type="OMA" id="FRISEMK"/>
<dbReference type="EMBL" id="CM004477">
    <property type="protein sequence ID" value="OCT73836.1"/>
    <property type="molecule type" value="Genomic_DNA"/>
</dbReference>
<evidence type="ECO:0000256" key="1">
    <source>
        <dbReference type="ARBA" id="ARBA00023157"/>
    </source>
</evidence>
<dbReference type="GO" id="GO:0003823">
    <property type="term" value="F:antigen binding"/>
    <property type="evidence" value="ECO:0007669"/>
    <property type="project" value="TreeGrafter"/>
</dbReference>
<dbReference type="GO" id="GO:0005102">
    <property type="term" value="F:signaling receptor binding"/>
    <property type="evidence" value="ECO:0007669"/>
    <property type="project" value="TreeGrafter"/>
</dbReference>
<gene>
    <name evidence="4" type="ORF">XELAEV_18032800mg</name>
</gene>
<dbReference type="InterPro" id="IPR050373">
    <property type="entry name" value="Fibrinogen_C-term_domain"/>
</dbReference>
<reference evidence="5" key="1">
    <citation type="journal article" date="2016" name="Nature">
        <title>Genome evolution in the allotetraploid frog Xenopus laevis.</title>
        <authorList>
            <person name="Session A.M."/>
            <person name="Uno Y."/>
            <person name="Kwon T."/>
            <person name="Chapman J.A."/>
            <person name="Toyoda A."/>
            <person name="Takahashi S."/>
            <person name="Fukui A."/>
            <person name="Hikosaka A."/>
            <person name="Suzuki A."/>
            <person name="Kondo M."/>
            <person name="van Heeringen S.J."/>
            <person name="Quigley I."/>
            <person name="Heinz S."/>
            <person name="Ogino H."/>
            <person name="Ochi H."/>
            <person name="Hellsten U."/>
            <person name="Lyons J.B."/>
            <person name="Simakov O."/>
            <person name="Putnam N."/>
            <person name="Stites J."/>
            <person name="Kuroki Y."/>
            <person name="Tanaka T."/>
            <person name="Michiue T."/>
            <person name="Watanabe M."/>
            <person name="Bogdanovic O."/>
            <person name="Lister R."/>
            <person name="Georgiou G."/>
            <person name="Paranjpe S.S."/>
            <person name="van Kruijsbergen I."/>
            <person name="Shu S."/>
            <person name="Carlson J."/>
            <person name="Kinoshita T."/>
            <person name="Ohta Y."/>
            <person name="Mawaribuchi S."/>
            <person name="Jenkins J."/>
            <person name="Grimwood J."/>
            <person name="Schmutz J."/>
            <person name="Mitros T."/>
            <person name="Mozaffari S.V."/>
            <person name="Suzuki Y."/>
            <person name="Haramoto Y."/>
            <person name="Yamamoto T.S."/>
            <person name="Takagi C."/>
            <person name="Heald R."/>
            <person name="Miller K."/>
            <person name="Haudenschild C."/>
            <person name="Kitzman J."/>
            <person name="Nakayama T."/>
            <person name="Izutsu Y."/>
            <person name="Robert J."/>
            <person name="Fortriede J."/>
            <person name="Burns K."/>
            <person name="Lotay V."/>
            <person name="Karimi K."/>
            <person name="Yasuoka Y."/>
            <person name="Dichmann D.S."/>
            <person name="Flajnik M.F."/>
            <person name="Houston D.W."/>
            <person name="Shendure J."/>
            <person name="DuPasquier L."/>
            <person name="Vize P.D."/>
            <person name="Zorn A.M."/>
            <person name="Ito M."/>
            <person name="Marcotte E.M."/>
            <person name="Wallingford J.B."/>
            <person name="Ito Y."/>
            <person name="Asashima M."/>
            <person name="Ueno N."/>
            <person name="Matsuda Y."/>
            <person name="Veenstra G.J."/>
            <person name="Fujiyama A."/>
            <person name="Harland R.M."/>
            <person name="Taira M."/>
            <person name="Rokhsar D.S."/>
        </authorList>
    </citation>
    <scope>NUCLEOTIDE SEQUENCE [LARGE SCALE GENOMIC DNA]</scope>
    <source>
        <strain evidence="5">J</strain>
    </source>
</reference>
<dbReference type="InterPro" id="IPR008160">
    <property type="entry name" value="Collagen"/>
</dbReference>
<dbReference type="PROSITE" id="PS51406">
    <property type="entry name" value="FIBRINOGEN_C_2"/>
    <property type="match status" value="1"/>
</dbReference>
<dbReference type="Proteomes" id="UP000694892">
    <property type="component" value="Chromosome 6S"/>
</dbReference>
<dbReference type="PANTHER" id="PTHR19143:SF461">
    <property type="entry name" value="FICOLIN-1 ISOFORM X2"/>
    <property type="match status" value="1"/>
</dbReference>
<evidence type="ECO:0000256" key="2">
    <source>
        <dbReference type="SAM" id="MobiDB-lite"/>
    </source>
</evidence>
<protein>
    <recommendedName>
        <fullName evidence="3">Fibrinogen C-terminal domain-containing protein</fullName>
    </recommendedName>
</protein>
<dbReference type="Pfam" id="PF01391">
    <property type="entry name" value="Collagen"/>
    <property type="match status" value="1"/>
</dbReference>
<evidence type="ECO:0000259" key="3">
    <source>
        <dbReference type="PROSITE" id="PS51406"/>
    </source>
</evidence>
<dbReference type="FunFam" id="3.90.215.10:FF:000001">
    <property type="entry name" value="Tenascin isoform 1"/>
    <property type="match status" value="1"/>
</dbReference>
<dbReference type="Gene3D" id="3.90.215.10">
    <property type="entry name" value="Gamma Fibrinogen, chain A, domain 1"/>
    <property type="match status" value="1"/>
</dbReference>
<dbReference type="InterPro" id="IPR014716">
    <property type="entry name" value="Fibrinogen_a/b/g_C_1"/>
</dbReference>
<accession>A0A974CJJ8</accession>
<sequence>MERTSSWRPSLCSFDADFPTVIIPGLGWRTRGSKIFLKETVLRQSNGRIVEQFLVRILRFEVVVVVEVAHSMVEVAQKTLRNSKFFYFESFTRNSPQPVPRILPCTELLKGDTGTPGPRGLKGDPGINGTNGQKGDPGQMGEQGPKGERGAGDVLYIGRNCKELLDQGVVISGWYMIYPDGMVPLQVLCDMDTDGGGWIVFQRRYDGSVDFYLGWDSYKKGFGSRLTEFWLGNDNLSNLTSAGTWDLRVDLRDFDNAAYYAKYSSFRISPASDNYALTIGSFIGGNAGDALSYHNGASFSTKDRDNDRYYNNCAVQWPGAWWFNNCFLSDLNGVYRLQQDSSAIGIVWAFANTAINNYSFKISEMKIRPV</sequence>
<keyword evidence="1" id="KW-1015">Disulfide bond</keyword>
<dbReference type="PROSITE" id="PS00514">
    <property type="entry name" value="FIBRINOGEN_C_1"/>
    <property type="match status" value="1"/>
</dbReference>
<dbReference type="InterPro" id="IPR002181">
    <property type="entry name" value="Fibrinogen_a/b/g_C_dom"/>
</dbReference>
<dbReference type="GO" id="GO:0097367">
    <property type="term" value="F:carbohydrate derivative binding"/>
    <property type="evidence" value="ECO:0007669"/>
    <property type="project" value="TreeGrafter"/>
</dbReference>